<reference evidence="7" key="1">
    <citation type="submission" date="2018-02" db="EMBL/GenBank/DDBJ databases">
        <authorList>
            <person name="Kim S.-K."/>
            <person name="Jung H.-I."/>
            <person name="Lee S.-W."/>
        </authorList>
    </citation>
    <scope>NUCLEOTIDE SEQUENCE</scope>
    <source>
        <strain evidence="7">SK3146</strain>
    </source>
</reference>
<dbReference type="PANTHER" id="PTHR43649:SF33">
    <property type="entry name" value="POLYGALACTURONAN_RHAMNOGALACTURONAN-BINDING PROTEIN YTCQ"/>
    <property type="match status" value="1"/>
</dbReference>
<keyword evidence="5 7" id="KW-0449">Lipoprotein</keyword>
<accession>A0ABY4RVX6</accession>
<dbReference type="CDD" id="cd13580">
    <property type="entry name" value="PBP2_AlgQ_like_1"/>
    <property type="match status" value="1"/>
</dbReference>
<proteinExistence type="predicted"/>
<sequence length="514" mass="57251">MRKNSHIVRAITGLGIVWLLAAASGCALSPPGQAQSGESGEAEPPAPEISMMLVLNQEEPPQDTILQQLQAMTKTKLSIAWVPDNIYTDKMAAAIAAGTLPKAMQVKAVDVKHPSVINGVRSGLFWEIGPYLKEYPLISRYMNPVIADNAAYYGKTYGIYWERPQSRQGIQYRKDWLDRLGLAPPRSIDDIYEVLKAFTHRDPDGNGRQDTYGLIDRGDLVYGAFKNIASYFGAPNNWGLTDGGLVPDFMTPEYAQAMKFMKKLYEEKLINPDFTVTSKTQQEERFAQGEAGMMISNVVASSMQYRIQKLNPEAVVDIANRIQGPKGERIWGGGGFGGLFLFPKASIKTEAELRGVLAFFNNLLAEDVNNLLTYGIEGRHYQLNGGRGTVKIFPDTQTLREREVEPYANALRTFDIRYLQLEETSEMQSKIQSMIQDNAEIAVQDPTAALFSETQAEKGAELQTIISDATYMYILGKIDEQGFAKEVEAWRRGGGDRIIAELNGEYAQLKQTKR</sequence>
<keyword evidence="1" id="KW-1003">Cell membrane</keyword>
<evidence type="ECO:0000256" key="2">
    <source>
        <dbReference type="ARBA" id="ARBA00022729"/>
    </source>
</evidence>
<reference evidence="7" key="2">
    <citation type="journal article" date="2021" name="J Anim Sci Technol">
        <title>Complete genome sequence of Paenibacillus konkukensis sp. nov. SK3146 as a potential probiotic strain.</title>
        <authorList>
            <person name="Jung H.I."/>
            <person name="Park S."/>
            <person name="Niu K.M."/>
            <person name="Lee S.W."/>
            <person name="Kothari D."/>
            <person name="Yi K.J."/>
            <person name="Kim S.K."/>
        </authorList>
    </citation>
    <scope>NUCLEOTIDE SEQUENCE</scope>
    <source>
        <strain evidence="7">SK3146</strain>
    </source>
</reference>
<dbReference type="EMBL" id="CP027059">
    <property type="protein sequence ID" value="UQZ86267.1"/>
    <property type="molecule type" value="Genomic_DNA"/>
</dbReference>
<evidence type="ECO:0000256" key="3">
    <source>
        <dbReference type="ARBA" id="ARBA00023136"/>
    </source>
</evidence>
<evidence type="ECO:0000256" key="5">
    <source>
        <dbReference type="ARBA" id="ARBA00023288"/>
    </source>
</evidence>
<name>A0ABY4RVX6_9BACL</name>
<dbReference type="Gene3D" id="3.40.190.10">
    <property type="entry name" value="Periplasmic binding protein-like II"/>
    <property type="match status" value="2"/>
</dbReference>
<evidence type="ECO:0000256" key="1">
    <source>
        <dbReference type="ARBA" id="ARBA00022475"/>
    </source>
</evidence>
<feature type="signal peptide" evidence="6">
    <location>
        <begin position="1"/>
        <end position="34"/>
    </location>
</feature>
<dbReference type="Proteomes" id="UP001057134">
    <property type="component" value="Chromosome"/>
</dbReference>
<dbReference type="PROSITE" id="PS51257">
    <property type="entry name" value="PROKAR_LIPOPROTEIN"/>
    <property type="match status" value="1"/>
</dbReference>
<feature type="chain" id="PRO_5047193838" evidence="6">
    <location>
        <begin position="35"/>
        <end position="514"/>
    </location>
</feature>
<dbReference type="SUPFAM" id="SSF53850">
    <property type="entry name" value="Periplasmic binding protein-like II"/>
    <property type="match status" value="1"/>
</dbReference>
<dbReference type="RefSeq" id="WP_249861819.1">
    <property type="nucleotide sequence ID" value="NZ_CP027059.1"/>
</dbReference>
<protein>
    <submittedName>
        <fullName evidence="7">Lipoprotein LipO</fullName>
    </submittedName>
</protein>
<evidence type="ECO:0000256" key="6">
    <source>
        <dbReference type="SAM" id="SignalP"/>
    </source>
</evidence>
<dbReference type="Pfam" id="PF01547">
    <property type="entry name" value="SBP_bac_1"/>
    <property type="match status" value="1"/>
</dbReference>
<keyword evidence="2 6" id="KW-0732">Signal</keyword>
<keyword evidence="8" id="KW-1185">Reference proteome</keyword>
<organism evidence="7 8">
    <name type="scientific">Paenibacillus konkukensis</name>
    <dbReference type="NCBI Taxonomy" id="2020716"/>
    <lineage>
        <taxon>Bacteria</taxon>
        <taxon>Bacillati</taxon>
        <taxon>Bacillota</taxon>
        <taxon>Bacilli</taxon>
        <taxon>Bacillales</taxon>
        <taxon>Paenibacillaceae</taxon>
        <taxon>Paenibacillus</taxon>
    </lineage>
</organism>
<keyword evidence="4" id="KW-0564">Palmitate</keyword>
<dbReference type="InterPro" id="IPR006059">
    <property type="entry name" value="SBP"/>
</dbReference>
<keyword evidence="3" id="KW-0472">Membrane</keyword>
<dbReference type="PANTHER" id="PTHR43649">
    <property type="entry name" value="ARABINOSE-BINDING PROTEIN-RELATED"/>
    <property type="match status" value="1"/>
</dbReference>
<evidence type="ECO:0000313" key="8">
    <source>
        <dbReference type="Proteomes" id="UP001057134"/>
    </source>
</evidence>
<gene>
    <name evidence="7" type="primary">lipO_70</name>
    <name evidence="7" type="ORF">SK3146_05560</name>
</gene>
<evidence type="ECO:0000256" key="4">
    <source>
        <dbReference type="ARBA" id="ARBA00023139"/>
    </source>
</evidence>
<dbReference type="InterPro" id="IPR050490">
    <property type="entry name" value="Bact_solute-bd_prot1"/>
</dbReference>
<evidence type="ECO:0000313" key="7">
    <source>
        <dbReference type="EMBL" id="UQZ86267.1"/>
    </source>
</evidence>